<organism evidence="1 2">
    <name type="scientific">Niallia oryzisoli</name>
    <dbReference type="NCBI Taxonomy" id="1737571"/>
    <lineage>
        <taxon>Bacteria</taxon>
        <taxon>Bacillati</taxon>
        <taxon>Bacillota</taxon>
        <taxon>Bacilli</taxon>
        <taxon>Bacillales</taxon>
        <taxon>Bacillaceae</taxon>
        <taxon>Niallia</taxon>
    </lineage>
</organism>
<proteinExistence type="predicted"/>
<reference evidence="1 2" key="1">
    <citation type="submission" date="2023-10" db="EMBL/GenBank/DDBJ databases">
        <title>Niallia locisalis sp.nov. isolated from a salt pond sample.</title>
        <authorList>
            <person name="Li X.-J."/>
            <person name="Dong L."/>
        </authorList>
    </citation>
    <scope>NUCLEOTIDE SEQUENCE [LARGE SCALE GENOMIC DNA]</scope>
    <source>
        <strain evidence="1 2">DSM 29761</strain>
    </source>
</reference>
<dbReference type="EMBL" id="CP137640">
    <property type="protein sequence ID" value="WVX78755.1"/>
    <property type="molecule type" value="Genomic_DNA"/>
</dbReference>
<accession>A0ABZ2CA03</accession>
<sequence length="48" mass="5438">MENKTIYYDGSLEIINENNTNSVEFSNEPIVVTDEARKNMGGNPFLTK</sequence>
<dbReference type="RefSeq" id="WP_338447690.1">
    <property type="nucleotide sequence ID" value="NZ_CP137640.1"/>
</dbReference>
<evidence type="ECO:0000313" key="1">
    <source>
        <dbReference type="EMBL" id="WVX78755.1"/>
    </source>
</evidence>
<gene>
    <name evidence="1" type="ORF">R4Z09_15660</name>
</gene>
<dbReference type="Proteomes" id="UP001357223">
    <property type="component" value="Chromosome"/>
</dbReference>
<keyword evidence="2" id="KW-1185">Reference proteome</keyword>
<evidence type="ECO:0000313" key="2">
    <source>
        <dbReference type="Proteomes" id="UP001357223"/>
    </source>
</evidence>
<name>A0ABZ2CA03_9BACI</name>
<protein>
    <submittedName>
        <fullName evidence="1">Uncharacterized protein</fullName>
    </submittedName>
</protein>